<dbReference type="SUPFAM" id="SSF52317">
    <property type="entry name" value="Class I glutamine amidotransferase-like"/>
    <property type="match status" value="1"/>
</dbReference>
<keyword evidence="4" id="KW-0315">Glutamine amidotransferase</keyword>
<name>S8E3T7_FOMSC</name>
<dbReference type="Gene3D" id="3.40.50.880">
    <property type="match status" value="1"/>
</dbReference>
<evidence type="ECO:0000256" key="3">
    <source>
        <dbReference type="ARBA" id="ARBA00022801"/>
    </source>
</evidence>
<dbReference type="GO" id="GO:0008614">
    <property type="term" value="P:pyridoxine metabolic process"/>
    <property type="evidence" value="ECO:0007669"/>
    <property type="project" value="TreeGrafter"/>
</dbReference>
<sequence length="239" mass="26144">MQASARQGDITVGILALQGAFAEHQAMFQKLSMKRRLHIVQVRTPEDLKKCDALVIPGGESTTIALLARLAGLLQPLRDFVKSRPVWGTCAGAILLAQAVEGMKKGGQELLGGISVTIMRNGFGSQAESFEAPLDVQGLRDPDQPFHGVFIRAPVVLSLNPSSGDPPIEIVSRLPTSLLPYNHSLNALDEEDSDPRDPRTIVALRQGHHLLTTFHPELTKDDRFHEYFIRQCVLPSLSS</sequence>
<evidence type="ECO:0000256" key="7">
    <source>
        <dbReference type="PIRSR" id="PIRSR005639-1"/>
    </source>
</evidence>
<dbReference type="HAMAP" id="MF_01615">
    <property type="entry name" value="PdxT"/>
    <property type="match status" value="1"/>
</dbReference>
<gene>
    <name evidence="9" type="ORF">FOMPIDRAFT_50337</name>
</gene>
<dbReference type="InterPro" id="IPR029062">
    <property type="entry name" value="Class_I_gatase-like"/>
</dbReference>
<evidence type="ECO:0000256" key="6">
    <source>
        <dbReference type="ARBA" id="ARBA00049534"/>
    </source>
</evidence>
<dbReference type="PROSITE" id="PS51130">
    <property type="entry name" value="PDXT_SNO_2"/>
    <property type="match status" value="1"/>
</dbReference>
<evidence type="ECO:0000256" key="2">
    <source>
        <dbReference type="ARBA" id="ARBA00012918"/>
    </source>
</evidence>
<evidence type="ECO:0000313" key="10">
    <source>
        <dbReference type="Proteomes" id="UP000015241"/>
    </source>
</evidence>
<dbReference type="PROSITE" id="PS51273">
    <property type="entry name" value="GATASE_TYPE_1"/>
    <property type="match status" value="1"/>
</dbReference>
<dbReference type="GO" id="GO:0042823">
    <property type="term" value="P:pyridoxal phosphate biosynthetic process"/>
    <property type="evidence" value="ECO:0007669"/>
    <property type="project" value="InterPro"/>
</dbReference>
<feature type="binding site" evidence="8">
    <location>
        <begin position="151"/>
        <end position="152"/>
    </location>
    <ligand>
        <name>L-glutamine</name>
        <dbReference type="ChEBI" id="CHEBI:58359"/>
    </ligand>
</feature>
<keyword evidence="10" id="KW-1185">Reference proteome</keyword>
<dbReference type="GO" id="GO:0005829">
    <property type="term" value="C:cytosol"/>
    <property type="evidence" value="ECO:0007669"/>
    <property type="project" value="TreeGrafter"/>
</dbReference>
<feature type="binding site" evidence="8">
    <location>
        <begin position="59"/>
        <end position="61"/>
    </location>
    <ligand>
        <name>L-glutamine</name>
        <dbReference type="ChEBI" id="CHEBI:58359"/>
    </ligand>
</feature>
<feature type="binding site" evidence="8">
    <location>
        <position position="120"/>
    </location>
    <ligand>
        <name>L-glutamine</name>
        <dbReference type="ChEBI" id="CHEBI:58359"/>
    </ligand>
</feature>
<organism evidence="9 10">
    <name type="scientific">Fomitopsis schrenkii</name>
    <name type="common">Brown rot fungus</name>
    <dbReference type="NCBI Taxonomy" id="2126942"/>
    <lineage>
        <taxon>Eukaryota</taxon>
        <taxon>Fungi</taxon>
        <taxon>Dikarya</taxon>
        <taxon>Basidiomycota</taxon>
        <taxon>Agaricomycotina</taxon>
        <taxon>Agaricomycetes</taxon>
        <taxon>Polyporales</taxon>
        <taxon>Fomitopsis</taxon>
    </lineage>
</organism>
<dbReference type="EMBL" id="KE504154">
    <property type="protein sequence ID" value="EPS99796.1"/>
    <property type="molecule type" value="Genomic_DNA"/>
</dbReference>
<proteinExistence type="inferred from homology"/>
<dbReference type="InterPro" id="IPR021196">
    <property type="entry name" value="PdxT/SNO_CS"/>
</dbReference>
<dbReference type="HOGENOM" id="CLU_069674_0_0_1"/>
<dbReference type="GO" id="GO:0016829">
    <property type="term" value="F:lyase activity"/>
    <property type="evidence" value="ECO:0007669"/>
    <property type="project" value="UniProtKB-KW"/>
</dbReference>
<dbReference type="FunFam" id="3.40.50.880:FF:000077">
    <property type="entry name" value="Unplaced genomic scaffold supercont2.4, whole genome shotgun sequence"/>
    <property type="match status" value="1"/>
</dbReference>
<dbReference type="InParanoid" id="S8E3T7"/>
<comment type="similarity">
    <text evidence="1">Belongs to the glutaminase PdxT/SNO family.</text>
</comment>
<dbReference type="PANTHER" id="PTHR31559:SF0">
    <property type="entry name" value="PYRIDOXAL 5'-PHOSPHATE SYNTHASE SUBUNIT SNO1-RELATED"/>
    <property type="match status" value="1"/>
</dbReference>
<reference evidence="9 10" key="1">
    <citation type="journal article" date="2012" name="Science">
        <title>The Paleozoic origin of enzymatic lignin decomposition reconstructed from 31 fungal genomes.</title>
        <authorList>
            <person name="Floudas D."/>
            <person name="Binder M."/>
            <person name="Riley R."/>
            <person name="Barry K."/>
            <person name="Blanchette R.A."/>
            <person name="Henrissat B."/>
            <person name="Martinez A.T."/>
            <person name="Otillar R."/>
            <person name="Spatafora J.W."/>
            <person name="Yadav J.S."/>
            <person name="Aerts A."/>
            <person name="Benoit I."/>
            <person name="Boyd A."/>
            <person name="Carlson A."/>
            <person name="Copeland A."/>
            <person name="Coutinho P.M."/>
            <person name="de Vries R.P."/>
            <person name="Ferreira P."/>
            <person name="Findley K."/>
            <person name="Foster B."/>
            <person name="Gaskell J."/>
            <person name="Glotzer D."/>
            <person name="Gorecki P."/>
            <person name="Heitman J."/>
            <person name="Hesse C."/>
            <person name="Hori C."/>
            <person name="Igarashi K."/>
            <person name="Jurgens J.A."/>
            <person name="Kallen N."/>
            <person name="Kersten P."/>
            <person name="Kohler A."/>
            <person name="Kuees U."/>
            <person name="Kumar T.K.A."/>
            <person name="Kuo A."/>
            <person name="LaButti K."/>
            <person name="Larrondo L.F."/>
            <person name="Lindquist E."/>
            <person name="Ling A."/>
            <person name="Lombard V."/>
            <person name="Lucas S."/>
            <person name="Lundell T."/>
            <person name="Martin R."/>
            <person name="McLaughlin D.J."/>
            <person name="Morgenstern I."/>
            <person name="Morin E."/>
            <person name="Murat C."/>
            <person name="Nagy L.G."/>
            <person name="Nolan M."/>
            <person name="Ohm R.A."/>
            <person name="Patyshakuliyeva A."/>
            <person name="Rokas A."/>
            <person name="Ruiz-Duenas F.J."/>
            <person name="Sabat G."/>
            <person name="Salamov A."/>
            <person name="Samejima M."/>
            <person name="Schmutz J."/>
            <person name="Slot J.C."/>
            <person name="St John F."/>
            <person name="Stenlid J."/>
            <person name="Sun H."/>
            <person name="Sun S."/>
            <person name="Syed K."/>
            <person name="Tsang A."/>
            <person name="Wiebenga A."/>
            <person name="Young D."/>
            <person name="Pisabarro A."/>
            <person name="Eastwood D.C."/>
            <person name="Martin F."/>
            <person name="Cullen D."/>
            <person name="Grigoriev I.V."/>
            <person name="Hibbett D.S."/>
        </authorList>
    </citation>
    <scope>NUCLEOTIDE SEQUENCE</scope>
    <source>
        <strain evidence="10">FP-58527</strain>
    </source>
</reference>
<accession>S8E3T7</accession>
<feature type="active site" description="Charge relay system" evidence="7">
    <location>
        <position position="215"/>
    </location>
</feature>
<evidence type="ECO:0000256" key="5">
    <source>
        <dbReference type="ARBA" id="ARBA00023239"/>
    </source>
</evidence>
<dbReference type="AlphaFoldDB" id="S8E3T7"/>
<dbReference type="PIRSF" id="PIRSF005639">
    <property type="entry name" value="Glut_amidoT_SNO"/>
    <property type="match status" value="1"/>
</dbReference>
<keyword evidence="5" id="KW-0456">Lyase</keyword>
<dbReference type="NCBIfam" id="TIGR03800">
    <property type="entry name" value="PLP_synth_Pdx2"/>
    <property type="match status" value="1"/>
</dbReference>
<feature type="active site" description="Nucleophile" evidence="7">
    <location>
        <position position="90"/>
    </location>
</feature>
<dbReference type="PROSITE" id="PS01236">
    <property type="entry name" value="PDXT_SNO_1"/>
    <property type="match status" value="1"/>
</dbReference>
<evidence type="ECO:0000313" key="9">
    <source>
        <dbReference type="EMBL" id="EPS99796.1"/>
    </source>
</evidence>
<keyword evidence="3" id="KW-0378">Hydrolase</keyword>
<comment type="catalytic activity">
    <reaction evidence="6">
        <text>L-glutamine + H2O = L-glutamate + NH4(+)</text>
        <dbReference type="Rhea" id="RHEA:15889"/>
        <dbReference type="ChEBI" id="CHEBI:15377"/>
        <dbReference type="ChEBI" id="CHEBI:28938"/>
        <dbReference type="ChEBI" id="CHEBI:29985"/>
        <dbReference type="ChEBI" id="CHEBI:58359"/>
        <dbReference type="EC" id="3.5.1.2"/>
    </reaction>
</comment>
<evidence type="ECO:0000256" key="8">
    <source>
        <dbReference type="PIRSR" id="PIRSR005639-2"/>
    </source>
</evidence>
<dbReference type="OrthoDB" id="2039at2759"/>
<dbReference type="CDD" id="cd01749">
    <property type="entry name" value="GATase1_PB"/>
    <property type="match status" value="1"/>
</dbReference>
<dbReference type="Proteomes" id="UP000015241">
    <property type="component" value="Unassembled WGS sequence"/>
</dbReference>
<dbReference type="Pfam" id="PF01174">
    <property type="entry name" value="SNO"/>
    <property type="match status" value="1"/>
</dbReference>
<dbReference type="GO" id="GO:0004359">
    <property type="term" value="F:glutaminase activity"/>
    <property type="evidence" value="ECO:0007669"/>
    <property type="project" value="UniProtKB-EC"/>
</dbReference>
<dbReference type="eggNOG" id="KOG3210">
    <property type="taxonomic scope" value="Eukaryota"/>
</dbReference>
<dbReference type="GO" id="GO:1903600">
    <property type="term" value="C:glutaminase complex"/>
    <property type="evidence" value="ECO:0007669"/>
    <property type="project" value="TreeGrafter"/>
</dbReference>
<dbReference type="STRING" id="743788.S8E3T7"/>
<feature type="active site" description="Charge relay system" evidence="7">
    <location>
        <position position="217"/>
    </location>
</feature>
<evidence type="ECO:0000256" key="1">
    <source>
        <dbReference type="ARBA" id="ARBA00008345"/>
    </source>
</evidence>
<protein>
    <recommendedName>
        <fullName evidence="2">glutaminase</fullName>
        <ecNumber evidence="2">3.5.1.2</ecNumber>
    </recommendedName>
</protein>
<dbReference type="InterPro" id="IPR002161">
    <property type="entry name" value="PdxT/SNO"/>
</dbReference>
<dbReference type="PANTHER" id="PTHR31559">
    <property type="entry name" value="PYRIDOXAL 5'-PHOSPHATE SYNTHASE SUBUNIT SNO"/>
    <property type="match status" value="1"/>
</dbReference>
<evidence type="ECO:0000256" key="4">
    <source>
        <dbReference type="ARBA" id="ARBA00022962"/>
    </source>
</evidence>
<dbReference type="EC" id="3.5.1.2" evidence="2"/>
<dbReference type="FunCoup" id="S8E3T7">
    <property type="interactions" value="100"/>
</dbReference>